<proteinExistence type="inferred from homology"/>
<feature type="transmembrane region" description="Helical" evidence="9">
    <location>
        <begin position="418"/>
        <end position="442"/>
    </location>
</feature>
<keyword evidence="4" id="KW-1003">Cell membrane</keyword>
<evidence type="ECO:0000256" key="4">
    <source>
        <dbReference type="ARBA" id="ARBA00022475"/>
    </source>
</evidence>
<dbReference type="Pfam" id="PF05525">
    <property type="entry name" value="Branch_AA_trans"/>
    <property type="match status" value="1"/>
</dbReference>
<feature type="transmembrane region" description="Helical" evidence="9">
    <location>
        <begin position="325"/>
        <end position="345"/>
    </location>
</feature>
<keyword evidence="5 9" id="KW-0812">Transmembrane</keyword>
<evidence type="ECO:0000313" key="10">
    <source>
        <dbReference type="EMBL" id="UWP60342.1"/>
    </source>
</evidence>
<evidence type="ECO:0000256" key="2">
    <source>
        <dbReference type="ARBA" id="ARBA00008540"/>
    </source>
</evidence>
<feature type="transmembrane region" description="Helical" evidence="9">
    <location>
        <begin position="122"/>
        <end position="142"/>
    </location>
</feature>
<comment type="similarity">
    <text evidence="2 9">Belongs to the branched chain amino acid transporter family.</text>
</comment>
<evidence type="ECO:0000256" key="5">
    <source>
        <dbReference type="ARBA" id="ARBA00022692"/>
    </source>
</evidence>
<feature type="transmembrane region" description="Helical" evidence="9">
    <location>
        <begin position="41"/>
        <end position="63"/>
    </location>
</feature>
<evidence type="ECO:0000256" key="8">
    <source>
        <dbReference type="ARBA" id="ARBA00023136"/>
    </source>
</evidence>
<name>A0ABY5VJ54_9FIRM</name>
<feature type="transmembrane region" description="Helical" evidence="9">
    <location>
        <begin position="154"/>
        <end position="171"/>
    </location>
</feature>
<reference evidence="10" key="1">
    <citation type="journal article" date="2022" name="Cell">
        <title>Design, construction, and in vivo augmentation of a complex gut microbiome.</title>
        <authorList>
            <person name="Cheng A.G."/>
            <person name="Ho P.Y."/>
            <person name="Aranda-Diaz A."/>
            <person name="Jain S."/>
            <person name="Yu F.B."/>
            <person name="Meng X."/>
            <person name="Wang M."/>
            <person name="Iakiviak M."/>
            <person name="Nagashima K."/>
            <person name="Zhao A."/>
            <person name="Murugkar P."/>
            <person name="Patil A."/>
            <person name="Atabakhsh K."/>
            <person name="Weakley A."/>
            <person name="Yan J."/>
            <person name="Brumbaugh A.R."/>
            <person name="Higginbottom S."/>
            <person name="Dimas A."/>
            <person name="Shiver A.L."/>
            <person name="Deutschbauer A."/>
            <person name="Neff N."/>
            <person name="Sonnenburg J.L."/>
            <person name="Huang K.C."/>
            <person name="Fischbach M.A."/>
        </authorList>
    </citation>
    <scope>NUCLEOTIDE SEQUENCE</scope>
    <source>
        <strain evidence="10">DSM 19829</strain>
    </source>
</reference>
<comment type="subcellular location">
    <subcellularLocation>
        <location evidence="1 9">Cell membrane</location>
        <topology evidence="1 9">Multi-pass membrane protein</topology>
    </subcellularLocation>
</comment>
<feature type="transmembrane region" description="Helical" evidence="9">
    <location>
        <begin position="205"/>
        <end position="223"/>
    </location>
</feature>
<dbReference type="RefSeq" id="WP_028529665.1">
    <property type="nucleotide sequence ID" value="NZ_CABLBR010000030.1"/>
</dbReference>
<organism evidence="10 11">
    <name type="scientific">Ruminococcus gauvreauii</name>
    <dbReference type="NCBI Taxonomy" id="438033"/>
    <lineage>
        <taxon>Bacteria</taxon>
        <taxon>Bacillati</taxon>
        <taxon>Bacillota</taxon>
        <taxon>Clostridia</taxon>
        <taxon>Eubacteriales</taxon>
        <taxon>Oscillospiraceae</taxon>
        <taxon>Ruminococcus</taxon>
    </lineage>
</organism>
<evidence type="ECO:0000256" key="7">
    <source>
        <dbReference type="ARBA" id="ARBA00022989"/>
    </source>
</evidence>
<dbReference type="InterPro" id="IPR004685">
    <property type="entry name" value="Brnchd-chn_aa_trnsp_Livcs"/>
</dbReference>
<keyword evidence="7 9" id="KW-1133">Transmembrane helix</keyword>
<dbReference type="EMBL" id="CP102290">
    <property type="protein sequence ID" value="UWP60342.1"/>
    <property type="molecule type" value="Genomic_DNA"/>
</dbReference>
<feature type="transmembrane region" description="Helical" evidence="9">
    <location>
        <begin position="7"/>
        <end position="29"/>
    </location>
</feature>
<evidence type="ECO:0000313" key="11">
    <source>
        <dbReference type="Proteomes" id="UP001060164"/>
    </source>
</evidence>
<sequence length="449" mass="47973">MKEKLNFRQYLTIASMLFGLFFGAGNLIFPALMGQMAGRNVWPAIAGFLITGVGLPLLGVIALGNSRCSGLTEMSQRIGRRYGVFFTCALYLTIGPFFAIPRCATVPFAVGIDPLLSQGSGSAVPLAVFSLVFFGIVLYFSLRPGEILTWVGKVLNPLFLIFLGVLMLTALCRPSGNVSSIIPEAGYSSGAFFNGFLEGYNTMDALAGLAFGIIVVNVIRGLGVKQPGNVARCTVKAGVLSSLIMAAIYLIVTIAGTQSRGLSPLCGNGGEVLTFIARHYYGTAGAVILALTVTFACLKTSIGLITSCSETFVLLFPGKLSYRGWAAAFSCLSFLIANLGLDLIIRYSLPVLMLLYPLAITLILLCLFGRIFGNARCVYASVTVFTFAAALLDFIAALPEQLQSLLHTGFLISAARQWLPLFDLGMGWLLPAILGLFTGLIINRRKQVS</sequence>
<feature type="transmembrane region" description="Helical" evidence="9">
    <location>
        <begin position="84"/>
        <end position="110"/>
    </location>
</feature>
<keyword evidence="3 9" id="KW-0813">Transport</keyword>
<dbReference type="PANTHER" id="PTHR30588:SF0">
    <property type="entry name" value="BRANCHED-CHAIN AMINO ACID PERMEASE BRNQ"/>
    <property type="match status" value="1"/>
</dbReference>
<keyword evidence="6 9" id="KW-0029">Amino-acid transport</keyword>
<evidence type="ECO:0000256" key="9">
    <source>
        <dbReference type="RuleBase" id="RU362122"/>
    </source>
</evidence>
<evidence type="ECO:0000256" key="6">
    <source>
        <dbReference type="ARBA" id="ARBA00022970"/>
    </source>
</evidence>
<feature type="transmembrane region" description="Helical" evidence="9">
    <location>
        <begin position="235"/>
        <end position="255"/>
    </location>
</feature>
<feature type="transmembrane region" description="Helical" evidence="9">
    <location>
        <begin position="378"/>
        <end position="398"/>
    </location>
</feature>
<dbReference type="Proteomes" id="UP001060164">
    <property type="component" value="Chromosome"/>
</dbReference>
<keyword evidence="8 9" id="KW-0472">Membrane</keyword>
<comment type="function">
    <text evidence="9">Component of the transport system for branched-chain amino acids.</text>
</comment>
<dbReference type="PANTHER" id="PTHR30588">
    <property type="entry name" value="BRANCHED-CHAIN AMINO ACID TRANSPORT SYSTEM 2 CARRIER PROTEIN"/>
    <property type="match status" value="1"/>
</dbReference>
<feature type="transmembrane region" description="Helical" evidence="9">
    <location>
        <begin position="351"/>
        <end position="371"/>
    </location>
</feature>
<accession>A0ABY5VJ54</accession>
<evidence type="ECO:0000256" key="3">
    <source>
        <dbReference type="ARBA" id="ARBA00022448"/>
    </source>
</evidence>
<protein>
    <recommendedName>
        <fullName evidence="9">Branched-chain amino acid transport system carrier protein</fullName>
    </recommendedName>
</protein>
<keyword evidence="11" id="KW-1185">Reference proteome</keyword>
<feature type="transmembrane region" description="Helical" evidence="9">
    <location>
        <begin position="280"/>
        <end position="305"/>
    </location>
</feature>
<evidence type="ECO:0000256" key="1">
    <source>
        <dbReference type="ARBA" id="ARBA00004651"/>
    </source>
</evidence>
<dbReference type="NCBIfam" id="TIGR00796">
    <property type="entry name" value="livcs"/>
    <property type="match status" value="1"/>
</dbReference>
<gene>
    <name evidence="10" type="primary">brnQ</name>
    <name evidence="10" type="ORF">NQ502_04615</name>
</gene>